<name>A0A2H0WA72_9BACT</name>
<keyword evidence="1" id="KW-0472">Membrane</keyword>
<dbReference type="InterPro" id="IPR046487">
    <property type="entry name" value="DUF6580"/>
</dbReference>
<organism evidence="2 3">
    <name type="scientific">Candidatus Beckwithbacteria bacterium CG10_big_fil_rev_8_21_14_0_10_34_10</name>
    <dbReference type="NCBI Taxonomy" id="1974495"/>
    <lineage>
        <taxon>Bacteria</taxon>
        <taxon>Candidatus Beckwithiibacteriota</taxon>
    </lineage>
</organism>
<dbReference type="EMBL" id="PEZT01000028">
    <property type="protein sequence ID" value="PIS08818.1"/>
    <property type="molecule type" value="Genomic_DNA"/>
</dbReference>
<feature type="transmembrane region" description="Helical" evidence="1">
    <location>
        <begin position="12"/>
        <end position="30"/>
    </location>
</feature>
<keyword evidence="1" id="KW-0812">Transmembrane</keyword>
<sequence length="195" mass="22260">MKKEILNPNNKKIFFIILLSLLAIAERLWFNLGPNVELITLTTILSAIIFRRKSVIIVPLIILSLTDLNLKNTNIMIFTWSAFVLESLAFLPLLKKTKFLNKPIFKQILFSSFFGAGASLWFFLWTNLGFFLTEPWNLYPPTFKGLIACYVAGLPFLKPNLISNIFFLPLGIFVWNSLVKPSPSLSFDAKQKRVG</sequence>
<evidence type="ECO:0008006" key="4">
    <source>
        <dbReference type="Google" id="ProtNLM"/>
    </source>
</evidence>
<keyword evidence="1" id="KW-1133">Transmembrane helix</keyword>
<gene>
    <name evidence="2" type="ORF">COT75_05055</name>
</gene>
<dbReference type="Pfam" id="PF20221">
    <property type="entry name" value="DUF6580"/>
    <property type="match status" value="1"/>
</dbReference>
<dbReference type="AlphaFoldDB" id="A0A2H0WA72"/>
<reference evidence="3" key="1">
    <citation type="submission" date="2017-09" db="EMBL/GenBank/DDBJ databases">
        <title>Depth-based differentiation of microbial function through sediment-hosted aquifers and enrichment of novel symbionts in the deep terrestrial subsurface.</title>
        <authorList>
            <person name="Probst A.J."/>
            <person name="Ladd B."/>
            <person name="Jarett J.K."/>
            <person name="Geller-Mcgrath D.E."/>
            <person name="Sieber C.M.K."/>
            <person name="Emerson J.B."/>
            <person name="Anantharaman K."/>
            <person name="Thomas B.C."/>
            <person name="Malmstrom R."/>
            <person name="Stieglmeier M."/>
            <person name="Klingl A."/>
            <person name="Woyke T."/>
            <person name="Ryan C.M."/>
            <person name="Banfield J.F."/>
        </authorList>
    </citation>
    <scope>NUCLEOTIDE SEQUENCE [LARGE SCALE GENOMIC DNA]</scope>
</reference>
<dbReference type="Proteomes" id="UP000230093">
    <property type="component" value="Unassembled WGS sequence"/>
</dbReference>
<evidence type="ECO:0000256" key="1">
    <source>
        <dbReference type="SAM" id="Phobius"/>
    </source>
</evidence>
<proteinExistence type="predicted"/>
<protein>
    <recommendedName>
        <fullName evidence="4">Rod shape-determining protein MreD</fullName>
    </recommendedName>
</protein>
<accession>A0A2H0WA72</accession>
<evidence type="ECO:0000313" key="2">
    <source>
        <dbReference type="EMBL" id="PIS08818.1"/>
    </source>
</evidence>
<comment type="caution">
    <text evidence="2">The sequence shown here is derived from an EMBL/GenBank/DDBJ whole genome shotgun (WGS) entry which is preliminary data.</text>
</comment>
<evidence type="ECO:0000313" key="3">
    <source>
        <dbReference type="Proteomes" id="UP000230093"/>
    </source>
</evidence>
<feature type="transmembrane region" description="Helical" evidence="1">
    <location>
        <begin position="75"/>
        <end position="94"/>
    </location>
</feature>
<feature type="transmembrane region" description="Helical" evidence="1">
    <location>
        <begin position="106"/>
        <end position="124"/>
    </location>
</feature>
<feature type="transmembrane region" description="Helical" evidence="1">
    <location>
        <begin position="161"/>
        <end position="178"/>
    </location>
</feature>